<sequence length="110" mass="11849">MRSTVLWTRARGRKGGASRVHPVKLDSTDSSTKFYAVINDEPVDFGDMNPTGDGEPQSGTTDSGIQWTRVTPEESLSVNAGPTDDKKHTITLSVPSDLIEDDSHTSSSTL</sequence>
<feature type="compositionally biased region" description="Polar residues" evidence="1">
    <location>
        <begin position="57"/>
        <end position="80"/>
    </location>
</feature>
<keyword evidence="3" id="KW-1185">Reference proteome</keyword>
<accession>A0A9N8DJF3</accession>
<comment type="caution">
    <text evidence="2">The sequence shown here is derived from an EMBL/GenBank/DDBJ whole genome shotgun (WGS) entry which is preliminary data.</text>
</comment>
<reference evidence="2" key="1">
    <citation type="submission" date="2020-06" db="EMBL/GenBank/DDBJ databases">
        <authorList>
            <consortium name="Plant Systems Biology data submission"/>
        </authorList>
    </citation>
    <scope>NUCLEOTIDE SEQUENCE</scope>
    <source>
        <strain evidence="2">D6</strain>
    </source>
</reference>
<evidence type="ECO:0000256" key="1">
    <source>
        <dbReference type="SAM" id="MobiDB-lite"/>
    </source>
</evidence>
<evidence type="ECO:0000313" key="2">
    <source>
        <dbReference type="EMBL" id="CAB9501665.1"/>
    </source>
</evidence>
<organism evidence="2 3">
    <name type="scientific">Seminavis robusta</name>
    <dbReference type="NCBI Taxonomy" id="568900"/>
    <lineage>
        <taxon>Eukaryota</taxon>
        <taxon>Sar</taxon>
        <taxon>Stramenopiles</taxon>
        <taxon>Ochrophyta</taxon>
        <taxon>Bacillariophyta</taxon>
        <taxon>Bacillariophyceae</taxon>
        <taxon>Bacillariophycidae</taxon>
        <taxon>Naviculales</taxon>
        <taxon>Naviculaceae</taxon>
        <taxon>Seminavis</taxon>
    </lineage>
</organism>
<gene>
    <name evidence="2" type="ORF">SEMRO_115_G056580.1</name>
</gene>
<feature type="region of interest" description="Disordered" evidence="1">
    <location>
        <begin position="41"/>
        <end position="110"/>
    </location>
</feature>
<name>A0A9N8DJF3_9STRA</name>
<dbReference type="Proteomes" id="UP001153069">
    <property type="component" value="Unassembled WGS sequence"/>
</dbReference>
<proteinExistence type="predicted"/>
<dbReference type="AlphaFoldDB" id="A0A9N8DJF3"/>
<feature type="region of interest" description="Disordered" evidence="1">
    <location>
        <begin position="1"/>
        <end position="24"/>
    </location>
</feature>
<protein>
    <submittedName>
        <fullName evidence="2">Uncharacterized protein</fullName>
    </submittedName>
</protein>
<evidence type="ECO:0000313" key="3">
    <source>
        <dbReference type="Proteomes" id="UP001153069"/>
    </source>
</evidence>
<dbReference type="EMBL" id="CAICTM010000114">
    <property type="protein sequence ID" value="CAB9501665.1"/>
    <property type="molecule type" value="Genomic_DNA"/>
</dbReference>